<evidence type="ECO:0000313" key="1">
    <source>
        <dbReference type="EMBL" id="MBB5404749.1"/>
    </source>
</evidence>
<name>A0A7W8LCZ9_9BURK</name>
<organism evidence="1 2">
    <name type="scientific">Paraburkholderia youngii</name>
    <dbReference type="NCBI Taxonomy" id="2782701"/>
    <lineage>
        <taxon>Bacteria</taxon>
        <taxon>Pseudomonadati</taxon>
        <taxon>Pseudomonadota</taxon>
        <taxon>Betaproteobacteria</taxon>
        <taxon>Burkholderiales</taxon>
        <taxon>Burkholderiaceae</taxon>
        <taxon>Paraburkholderia</taxon>
    </lineage>
</organism>
<comment type="caution">
    <text evidence="1">The sequence shown here is derived from an EMBL/GenBank/DDBJ whole genome shotgun (WGS) entry which is preliminary data.</text>
</comment>
<protein>
    <submittedName>
        <fullName evidence="1">Uncharacterized protein</fullName>
    </submittedName>
</protein>
<dbReference type="Proteomes" id="UP000592820">
    <property type="component" value="Unassembled WGS sequence"/>
</dbReference>
<dbReference type="RefSeq" id="WP_176122968.1">
    <property type="nucleotide sequence ID" value="NZ_JACHDE010000022.1"/>
</dbReference>
<dbReference type="AlphaFoldDB" id="A0A7W8LCZ9"/>
<accession>A0A7W8LCZ9</accession>
<evidence type="ECO:0000313" key="2">
    <source>
        <dbReference type="Proteomes" id="UP000592820"/>
    </source>
</evidence>
<dbReference type="EMBL" id="JACHDE010000022">
    <property type="protein sequence ID" value="MBB5404749.1"/>
    <property type="molecule type" value="Genomic_DNA"/>
</dbReference>
<proteinExistence type="predicted"/>
<reference evidence="1 2" key="1">
    <citation type="submission" date="2020-08" db="EMBL/GenBank/DDBJ databases">
        <title>Genomic Encyclopedia of Type Strains, Phase IV (KMG-V): Genome sequencing to study the core and pangenomes of soil and plant-associated prokaryotes.</title>
        <authorList>
            <person name="Whitman W."/>
        </authorList>
    </citation>
    <scope>NUCLEOTIDE SEQUENCE [LARGE SCALE GENOMIC DNA]</scope>
    <source>
        <strain evidence="1 2">JPY162</strain>
    </source>
</reference>
<gene>
    <name evidence="1" type="ORF">HDG41_006845</name>
</gene>
<sequence length="88" mass="9951">MMFTPEFSTADATEHTLIANHYVETQVALNLSVAFVRARILFGRQHVPLSDPRFVVFYDVRGQKVADDIEDCLQQALGDVAEVRVKRS</sequence>